<dbReference type="InterPro" id="IPR019826">
    <property type="entry name" value="Carboxylesterase_B_AS"/>
</dbReference>
<dbReference type="AlphaFoldDB" id="A0A9P8W4V4"/>
<evidence type="ECO:0000313" key="5">
    <source>
        <dbReference type="EMBL" id="KAH6889368.1"/>
    </source>
</evidence>
<dbReference type="GO" id="GO:0052689">
    <property type="term" value="F:carboxylic ester hydrolase activity"/>
    <property type="evidence" value="ECO:0007669"/>
    <property type="project" value="TreeGrafter"/>
</dbReference>
<keyword evidence="2 3" id="KW-0378">Hydrolase</keyword>
<comment type="caution">
    <text evidence="5">The sequence shown here is derived from an EMBL/GenBank/DDBJ whole genome shotgun (WGS) entry which is preliminary data.</text>
</comment>
<dbReference type="InterPro" id="IPR002018">
    <property type="entry name" value="CarbesteraseB"/>
</dbReference>
<gene>
    <name evidence="5" type="ORF">B0T10DRAFT_572752</name>
</gene>
<name>A0A9P8W4V4_9HYPO</name>
<dbReference type="EC" id="3.1.1.-" evidence="3"/>
<evidence type="ECO:0000256" key="3">
    <source>
        <dbReference type="RuleBase" id="RU361235"/>
    </source>
</evidence>
<organism evidence="5 6">
    <name type="scientific">Thelonectria olida</name>
    <dbReference type="NCBI Taxonomy" id="1576542"/>
    <lineage>
        <taxon>Eukaryota</taxon>
        <taxon>Fungi</taxon>
        <taxon>Dikarya</taxon>
        <taxon>Ascomycota</taxon>
        <taxon>Pezizomycotina</taxon>
        <taxon>Sordariomycetes</taxon>
        <taxon>Hypocreomycetidae</taxon>
        <taxon>Hypocreales</taxon>
        <taxon>Nectriaceae</taxon>
        <taxon>Thelonectria</taxon>
    </lineage>
</organism>
<dbReference type="InterPro" id="IPR029058">
    <property type="entry name" value="AB_hydrolase_fold"/>
</dbReference>
<dbReference type="EMBL" id="JAGPYM010000011">
    <property type="protein sequence ID" value="KAH6889368.1"/>
    <property type="molecule type" value="Genomic_DNA"/>
</dbReference>
<evidence type="ECO:0000256" key="1">
    <source>
        <dbReference type="ARBA" id="ARBA00005964"/>
    </source>
</evidence>
<evidence type="ECO:0000313" key="6">
    <source>
        <dbReference type="Proteomes" id="UP000777438"/>
    </source>
</evidence>
<dbReference type="PROSITE" id="PS00122">
    <property type="entry name" value="CARBOXYLESTERASE_B_1"/>
    <property type="match status" value="1"/>
</dbReference>
<dbReference type="SUPFAM" id="SSF53474">
    <property type="entry name" value="alpha/beta-Hydrolases"/>
    <property type="match status" value="1"/>
</dbReference>
<dbReference type="Gene3D" id="3.40.50.1820">
    <property type="entry name" value="alpha/beta hydrolase"/>
    <property type="match status" value="1"/>
</dbReference>
<keyword evidence="6" id="KW-1185">Reference proteome</keyword>
<sequence>MGSSLRAVFVAVLATLANEHDSNKHNKLHVLSPNFSVQGSYASNISTLVRRFLGIPYAEPPLSEHHFKPLKTKIPYQNTLNATSFGPVCMQYDTGAPSVFSEYLPGQRVTTGMSEDCLTLNIWTPQERDIGRELFPIMIWIPGGALVSGGSSVPNTNGARFVQAQKMLMVTINYRVNIFGFLGAAGLDGRHVNPGLLDQRKAVEWLYDNIAYFGGDPTKVTLFGQSAGGSILDICLARRSSRPRFHRHVWLDISCGGLAKDDELRRMQTANSTEIIEVYSKYNASENGGASLAFGAMADDETIFANRTEKRDRGLVSRLVS</sequence>
<dbReference type="InterPro" id="IPR019819">
    <property type="entry name" value="Carboxylesterase_B_CS"/>
</dbReference>
<reference evidence="5 6" key="1">
    <citation type="journal article" date="2021" name="Nat. Commun.">
        <title>Genetic determinants of endophytism in the Arabidopsis root mycobiome.</title>
        <authorList>
            <person name="Mesny F."/>
            <person name="Miyauchi S."/>
            <person name="Thiergart T."/>
            <person name="Pickel B."/>
            <person name="Atanasova L."/>
            <person name="Karlsson M."/>
            <person name="Huettel B."/>
            <person name="Barry K.W."/>
            <person name="Haridas S."/>
            <person name="Chen C."/>
            <person name="Bauer D."/>
            <person name="Andreopoulos W."/>
            <person name="Pangilinan J."/>
            <person name="LaButti K."/>
            <person name="Riley R."/>
            <person name="Lipzen A."/>
            <person name="Clum A."/>
            <person name="Drula E."/>
            <person name="Henrissat B."/>
            <person name="Kohler A."/>
            <person name="Grigoriev I.V."/>
            <person name="Martin F.M."/>
            <person name="Hacquard S."/>
        </authorList>
    </citation>
    <scope>NUCLEOTIDE SEQUENCE [LARGE SCALE GENOMIC DNA]</scope>
    <source>
        <strain evidence="5 6">MPI-CAGE-CH-0241</strain>
    </source>
</reference>
<proteinExistence type="inferred from homology"/>
<dbReference type="InterPro" id="IPR050654">
    <property type="entry name" value="AChE-related_enzymes"/>
</dbReference>
<comment type="similarity">
    <text evidence="1 3">Belongs to the type-B carboxylesterase/lipase family.</text>
</comment>
<accession>A0A9P8W4V4</accession>
<dbReference type="PANTHER" id="PTHR43918:SF4">
    <property type="entry name" value="CARBOXYLIC ESTER HYDROLASE"/>
    <property type="match status" value="1"/>
</dbReference>
<dbReference type="PROSITE" id="PS00941">
    <property type="entry name" value="CARBOXYLESTERASE_B_2"/>
    <property type="match status" value="1"/>
</dbReference>
<dbReference type="PANTHER" id="PTHR43918">
    <property type="entry name" value="ACETYLCHOLINESTERASE"/>
    <property type="match status" value="1"/>
</dbReference>
<evidence type="ECO:0000259" key="4">
    <source>
        <dbReference type="Pfam" id="PF00135"/>
    </source>
</evidence>
<evidence type="ECO:0000256" key="2">
    <source>
        <dbReference type="ARBA" id="ARBA00022801"/>
    </source>
</evidence>
<dbReference type="Proteomes" id="UP000777438">
    <property type="component" value="Unassembled WGS sequence"/>
</dbReference>
<protein>
    <recommendedName>
        <fullName evidence="3">Carboxylic ester hydrolase</fullName>
        <ecNumber evidence="3">3.1.1.-</ecNumber>
    </recommendedName>
</protein>
<dbReference type="Pfam" id="PF00135">
    <property type="entry name" value="COesterase"/>
    <property type="match status" value="1"/>
</dbReference>
<dbReference type="OrthoDB" id="408631at2759"/>
<feature type="domain" description="Carboxylesterase type B" evidence="4">
    <location>
        <begin position="37"/>
        <end position="250"/>
    </location>
</feature>